<dbReference type="InterPro" id="IPR039284">
    <property type="entry name" value="CCDC159/163"/>
</dbReference>
<keyword evidence="1" id="KW-0175">Coiled coil</keyword>
<dbReference type="AlphaFoldDB" id="A0A9Q1G7Y7"/>
<evidence type="ECO:0000313" key="4">
    <source>
        <dbReference type="Proteomes" id="UP001152622"/>
    </source>
</evidence>
<dbReference type="SUPFAM" id="SSF103657">
    <property type="entry name" value="BAR/IMD domain-like"/>
    <property type="match status" value="1"/>
</dbReference>
<feature type="region of interest" description="Disordered" evidence="2">
    <location>
        <begin position="116"/>
        <end position="138"/>
    </location>
</feature>
<dbReference type="InterPro" id="IPR027267">
    <property type="entry name" value="AH/BAR_dom_sf"/>
</dbReference>
<feature type="compositionally biased region" description="Basic and acidic residues" evidence="2">
    <location>
        <begin position="285"/>
        <end position="295"/>
    </location>
</feature>
<dbReference type="Proteomes" id="UP001152622">
    <property type="component" value="Chromosome 2"/>
</dbReference>
<sequence length="377" mass="43018">MNWDSELSSVLSAAEGSVAKIRRQLAMPGKYPKDIIPERDVSHMTDFQPPPPPQPLTSLSLNPPPQWEDLARIQGQLQSQNQAIESLTKTLRSMESERHSLQLHLQALQEELRRLRGREEDREREREGGGVSASPGVERRMEQWKREVGMELSSLRGHITRAVSLTHQEESFSSKMQREEIEQLRREVDQLKQQLRRQEEEVFHQQSESREARRQYERSCKTLESLTDSYRTHSLDLTKTISQHQSTQEDICQLRLSVSELKDEVRELILRDGRPTPVLTTQEAAVRRDGEHHGETYGSDSEEDFSPTPSLGEVSSDDLSWAAEGEPGKRQDSSSQLNDSDEACHRLEDKGDEDSIDLEGDLEALSYSPAELSLSDL</sequence>
<accession>A0A9Q1G7Y7</accession>
<feature type="compositionally biased region" description="Basic and acidic residues" evidence="2">
    <location>
        <begin position="116"/>
        <end position="128"/>
    </location>
</feature>
<gene>
    <name evidence="3" type="ORF">SKAU_G00069050</name>
</gene>
<dbReference type="EMBL" id="JAINUF010000002">
    <property type="protein sequence ID" value="KAJ8376325.1"/>
    <property type="molecule type" value="Genomic_DNA"/>
</dbReference>
<dbReference type="PANTHER" id="PTHR34533">
    <property type="entry name" value="TRANSMEMBRANE PROTEIN CCDC163"/>
    <property type="match status" value="1"/>
</dbReference>
<feature type="coiled-coil region" evidence="1">
    <location>
        <begin position="174"/>
        <end position="215"/>
    </location>
</feature>
<evidence type="ECO:0000313" key="3">
    <source>
        <dbReference type="EMBL" id="KAJ8376325.1"/>
    </source>
</evidence>
<feature type="compositionally biased region" description="Basic and acidic residues" evidence="2">
    <location>
        <begin position="31"/>
        <end position="43"/>
    </location>
</feature>
<dbReference type="PANTHER" id="PTHR34533:SF3">
    <property type="entry name" value="BICD FAMILY-LIKE CARGO ADAPTER 2"/>
    <property type="match status" value="1"/>
</dbReference>
<evidence type="ECO:0000256" key="2">
    <source>
        <dbReference type="SAM" id="MobiDB-lite"/>
    </source>
</evidence>
<keyword evidence="4" id="KW-1185">Reference proteome</keyword>
<protein>
    <submittedName>
        <fullName evidence="3">Uncharacterized protein</fullName>
    </submittedName>
</protein>
<name>A0A9Q1G7Y7_SYNKA</name>
<feature type="region of interest" description="Disordered" evidence="2">
    <location>
        <begin position="274"/>
        <end position="356"/>
    </location>
</feature>
<feature type="region of interest" description="Disordered" evidence="2">
    <location>
        <begin position="28"/>
        <end position="58"/>
    </location>
</feature>
<proteinExistence type="predicted"/>
<dbReference type="OrthoDB" id="9904351at2759"/>
<evidence type="ECO:0000256" key="1">
    <source>
        <dbReference type="SAM" id="Coils"/>
    </source>
</evidence>
<comment type="caution">
    <text evidence="3">The sequence shown here is derived from an EMBL/GenBank/DDBJ whole genome shotgun (WGS) entry which is preliminary data.</text>
</comment>
<organism evidence="3 4">
    <name type="scientific">Synaphobranchus kaupii</name>
    <name type="common">Kaup's arrowtooth eel</name>
    <dbReference type="NCBI Taxonomy" id="118154"/>
    <lineage>
        <taxon>Eukaryota</taxon>
        <taxon>Metazoa</taxon>
        <taxon>Chordata</taxon>
        <taxon>Craniata</taxon>
        <taxon>Vertebrata</taxon>
        <taxon>Euteleostomi</taxon>
        <taxon>Actinopterygii</taxon>
        <taxon>Neopterygii</taxon>
        <taxon>Teleostei</taxon>
        <taxon>Anguilliformes</taxon>
        <taxon>Synaphobranchidae</taxon>
        <taxon>Synaphobranchus</taxon>
    </lineage>
</organism>
<reference evidence="3" key="1">
    <citation type="journal article" date="2023" name="Science">
        <title>Genome structures resolve the early diversification of teleost fishes.</title>
        <authorList>
            <person name="Parey E."/>
            <person name="Louis A."/>
            <person name="Montfort J."/>
            <person name="Bouchez O."/>
            <person name="Roques C."/>
            <person name="Iampietro C."/>
            <person name="Lluch J."/>
            <person name="Castinel A."/>
            <person name="Donnadieu C."/>
            <person name="Desvignes T."/>
            <person name="Floi Bucao C."/>
            <person name="Jouanno E."/>
            <person name="Wen M."/>
            <person name="Mejri S."/>
            <person name="Dirks R."/>
            <person name="Jansen H."/>
            <person name="Henkel C."/>
            <person name="Chen W.J."/>
            <person name="Zahm M."/>
            <person name="Cabau C."/>
            <person name="Klopp C."/>
            <person name="Thompson A.W."/>
            <person name="Robinson-Rechavi M."/>
            <person name="Braasch I."/>
            <person name="Lecointre G."/>
            <person name="Bobe J."/>
            <person name="Postlethwait J.H."/>
            <person name="Berthelot C."/>
            <person name="Roest Crollius H."/>
            <person name="Guiguen Y."/>
        </authorList>
    </citation>
    <scope>NUCLEOTIDE SEQUENCE</scope>
    <source>
        <strain evidence="3">WJC10195</strain>
    </source>
</reference>